<evidence type="ECO:0000256" key="1">
    <source>
        <dbReference type="ARBA" id="ARBA00001974"/>
    </source>
</evidence>
<dbReference type="eggNOG" id="ENOG502QSIC">
    <property type="taxonomic scope" value="Eukaryota"/>
</dbReference>
<evidence type="ECO:0000313" key="8">
    <source>
        <dbReference type="Proteomes" id="UP000266841"/>
    </source>
</evidence>
<keyword evidence="4" id="KW-0274">FAD</keyword>
<accession>K0TQM5</accession>
<feature type="signal peptide" evidence="5">
    <location>
        <begin position="1"/>
        <end position="31"/>
    </location>
</feature>
<comment type="similarity">
    <text evidence="4">Belongs to the flavin monoamine oxidase family.</text>
</comment>
<dbReference type="EC" id="1.4.3.-" evidence="4"/>
<dbReference type="Pfam" id="PF01593">
    <property type="entry name" value="Amino_oxidase"/>
    <property type="match status" value="1"/>
</dbReference>
<feature type="chain" id="PRO_5003841341" description="Amine oxidase" evidence="5">
    <location>
        <begin position="32"/>
        <end position="542"/>
    </location>
</feature>
<evidence type="ECO:0000256" key="4">
    <source>
        <dbReference type="RuleBase" id="RU362067"/>
    </source>
</evidence>
<dbReference type="OMA" id="RFFHLVW"/>
<feature type="binding site" evidence="3">
    <location>
        <position position="69"/>
    </location>
    <ligand>
        <name>FAD</name>
        <dbReference type="ChEBI" id="CHEBI:57692"/>
    </ligand>
</feature>
<dbReference type="InterPro" id="IPR036188">
    <property type="entry name" value="FAD/NAD-bd_sf"/>
</dbReference>
<reference evidence="7 8" key="1">
    <citation type="journal article" date="2012" name="Genome Biol.">
        <title>Genome and low-iron response of an oceanic diatom adapted to chronic iron limitation.</title>
        <authorList>
            <person name="Lommer M."/>
            <person name="Specht M."/>
            <person name="Roy A.S."/>
            <person name="Kraemer L."/>
            <person name="Andreson R."/>
            <person name="Gutowska M.A."/>
            <person name="Wolf J."/>
            <person name="Bergner S.V."/>
            <person name="Schilhabel M.B."/>
            <person name="Klostermeier U.C."/>
            <person name="Beiko R.G."/>
            <person name="Rosenstiel P."/>
            <person name="Hippler M."/>
            <person name="Laroche J."/>
        </authorList>
    </citation>
    <scope>NUCLEOTIDE SEQUENCE [LARGE SCALE GENOMIC DNA]</scope>
    <source>
        <strain evidence="7 8">CCMP1005</strain>
    </source>
</reference>
<dbReference type="PRINTS" id="PR00757">
    <property type="entry name" value="AMINEOXDASEF"/>
</dbReference>
<keyword evidence="2 4" id="KW-0560">Oxidoreductase</keyword>
<comment type="cofactor">
    <cofactor evidence="1 4">
        <name>FAD</name>
        <dbReference type="ChEBI" id="CHEBI:57692"/>
    </cofactor>
</comment>
<dbReference type="Gene3D" id="3.90.660.20">
    <property type="entry name" value="Protoporphyrinogen oxidase, mitochondrial, domain 2"/>
    <property type="match status" value="1"/>
</dbReference>
<dbReference type="Gene3D" id="1.10.3110.10">
    <property type="entry name" value="protoporphyrinogen ix oxidase, domain 3"/>
    <property type="match status" value="1"/>
</dbReference>
<evidence type="ECO:0000256" key="2">
    <source>
        <dbReference type="ARBA" id="ARBA00023002"/>
    </source>
</evidence>
<evidence type="ECO:0000256" key="5">
    <source>
        <dbReference type="SAM" id="SignalP"/>
    </source>
</evidence>
<organism evidence="7 8">
    <name type="scientific">Thalassiosira oceanica</name>
    <name type="common">Marine diatom</name>
    <dbReference type="NCBI Taxonomy" id="159749"/>
    <lineage>
        <taxon>Eukaryota</taxon>
        <taxon>Sar</taxon>
        <taxon>Stramenopiles</taxon>
        <taxon>Ochrophyta</taxon>
        <taxon>Bacillariophyta</taxon>
        <taxon>Coscinodiscophyceae</taxon>
        <taxon>Thalassiosirophycidae</taxon>
        <taxon>Thalassiosirales</taxon>
        <taxon>Thalassiosiraceae</taxon>
        <taxon>Thalassiosira</taxon>
    </lineage>
</organism>
<protein>
    <recommendedName>
        <fullName evidence="4">Amine oxidase</fullName>
        <ecNumber evidence="4">1.4.3.-</ecNumber>
    </recommendedName>
</protein>
<gene>
    <name evidence="7" type="ORF">THAOC_01937</name>
</gene>
<dbReference type="InterPro" id="IPR001613">
    <property type="entry name" value="Flavin_amine_oxidase"/>
</dbReference>
<sequence>MFSRRRRGRLLAMTALAILLAAALQVEVSHSFSMASSSGSSGSSGSSHAAAEANTEEWCDVCIIGGGVSGMAAAIEIASNSKEEDTRVVLLEADSAVGGRVRSDFTEDGFILDRGFAVFIERYPTAMEILDYDGLELRKFLPGAKVKLRDDERLATVVDPLRERRAAFGTLTTPVAGVKDKARLLPLFATVLTKSIDELFQMEETDSLSCLLERYGFSQDFVDAFFAPFLEGIYLIPLEFQSSRMLHFVLKMIARGSTSLPRGGMQAVSDQMAANAESKGVEIKVSTKVLSIEKSGDLYSVSAESEDCSTRHIKAKNVILATDVGVAKNLLTRMEGLEGIGALPDLPQRTVGCLYYAFESPAPVLEPILLLNGEGRGRRSSKDFPINSICFPSMVQNTYSPKGFELCSVSVLESALKAYSTENGDGIDYEALDKAVRRQIAGWFPDFAAGILDESVWVKKGAYCIPNAQPSQFGSSHSANVSGGRPCGSFQGIGLPAGLLVCGDHTATATLNGALESGVNAGRGVLFRASGSKSSSSRQGSR</sequence>
<dbReference type="Proteomes" id="UP000266841">
    <property type="component" value="Unassembled WGS sequence"/>
</dbReference>
<evidence type="ECO:0000313" key="7">
    <source>
        <dbReference type="EMBL" id="EJK76307.1"/>
    </source>
</evidence>
<feature type="binding site" evidence="3">
    <location>
        <begin position="92"/>
        <end position="93"/>
    </location>
    <ligand>
        <name>FAD</name>
        <dbReference type="ChEBI" id="CHEBI:57692"/>
    </ligand>
</feature>
<keyword evidence="8" id="KW-1185">Reference proteome</keyword>
<dbReference type="SUPFAM" id="SSF51905">
    <property type="entry name" value="FAD/NAD(P)-binding domain"/>
    <property type="match status" value="1"/>
</dbReference>
<dbReference type="GO" id="GO:0016491">
    <property type="term" value="F:oxidoreductase activity"/>
    <property type="evidence" value="ECO:0007669"/>
    <property type="project" value="UniProtKB-KW"/>
</dbReference>
<proteinExistence type="inferred from homology"/>
<feature type="binding site" evidence="3">
    <location>
        <position position="289"/>
    </location>
    <ligand>
        <name>FAD</name>
        <dbReference type="ChEBI" id="CHEBI:57692"/>
    </ligand>
</feature>
<keyword evidence="5" id="KW-0732">Signal</keyword>
<dbReference type="PANTHER" id="PTHR42841">
    <property type="entry name" value="AMINE OXIDASE"/>
    <property type="match status" value="1"/>
</dbReference>
<keyword evidence="4" id="KW-0285">Flavoprotein</keyword>
<dbReference type="AlphaFoldDB" id="K0TQM5"/>
<dbReference type="Gene3D" id="3.50.50.60">
    <property type="entry name" value="FAD/NAD(P)-binding domain"/>
    <property type="match status" value="1"/>
</dbReference>
<evidence type="ECO:0000259" key="6">
    <source>
        <dbReference type="Pfam" id="PF01593"/>
    </source>
</evidence>
<comment type="caution">
    <text evidence="7">The sequence shown here is derived from an EMBL/GenBank/DDBJ whole genome shotgun (WGS) entry which is preliminary data.</text>
</comment>
<evidence type="ECO:0000256" key="3">
    <source>
        <dbReference type="PIRSR" id="PIRSR601613-1"/>
    </source>
</evidence>
<feature type="domain" description="Amine oxidase" evidence="6">
    <location>
        <begin position="68"/>
        <end position="524"/>
    </location>
</feature>
<dbReference type="InterPro" id="IPR002937">
    <property type="entry name" value="Amino_oxidase"/>
</dbReference>
<name>K0TQM5_THAOC</name>
<dbReference type="OrthoDB" id="5046242at2759"/>
<dbReference type="EMBL" id="AGNL01002328">
    <property type="protein sequence ID" value="EJK76307.1"/>
    <property type="molecule type" value="Genomic_DNA"/>
</dbReference>